<dbReference type="Proteomes" id="UP000298652">
    <property type="component" value="Chromosome 2"/>
</dbReference>
<reference evidence="1" key="1">
    <citation type="submission" date="2019-03" db="EMBL/GenBank/DDBJ databases">
        <title>WGS assembly of Setaria viridis.</title>
        <authorList>
            <person name="Huang P."/>
            <person name="Jenkins J."/>
            <person name="Grimwood J."/>
            <person name="Barry K."/>
            <person name="Healey A."/>
            <person name="Mamidi S."/>
            <person name="Sreedasyam A."/>
            <person name="Shu S."/>
            <person name="Feldman M."/>
            <person name="Wu J."/>
            <person name="Yu Y."/>
            <person name="Chen C."/>
            <person name="Johnson J."/>
            <person name="Rokhsar D."/>
            <person name="Baxter I."/>
            <person name="Schmutz J."/>
            <person name="Brutnell T."/>
            <person name="Kellogg E."/>
        </authorList>
    </citation>
    <scope>NUCLEOTIDE SEQUENCE [LARGE SCALE GENOMIC DNA]</scope>
</reference>
<dbReference type="AlphaFoldDB" id="A0A4U6VXU5"/>
<accession>A0A4U6VXU5</accession>
<evidence type="ECO:0000313" key="1">
    <source>
        <dbReference type="EMBL" id="TKW34342.1"/>
    </source>
</evidence>
<organism evidence="1 2">
    <name type="scientific">Setaria viridis</name>
    <name type="common">Green bristlegrass</name>
    <name type="synonym">Setaria italica subsp. viridis</name>
    <dbReference type="NCBI Taxonomy" id="4556"/>
    <lineage>
        <taxon>Eukaryota</taxon>
        <taxon>Viridiplantae</taxon>
        <taxon>Streptophyta</taxon>
        <taxon>Embryophyta</taxon>
        <taxon>Tracheophyta</taxon>
        <taxon>Spermatophyta</taxon>
        <taxon>Magnoliopsida</taxon>
        <taxon>Liliopsida</taxon>
        <taxon>Poales</taxon>
        <taxon>Poaceae</taxon>
        <taxon>PACMAD clade</taxon>
        <taxon>Panicoideae</taxon>
        <taxon>Panicodae</taxon>
        <taxon>Paniceae</taxon>
        <taxon>Cenchrinae</taxon>
        <taxon>Setaria</taxon>
    </lineage>
</organism>
<sequence>MLKREVAHHLAVDYSTVALGGHQDDVAIICVLPKRVVTMQERCYWRYEAILLGSACCLGI</sequence>
<dbReference type="EMBL" id="CM016553">
    <property type="protein sequence ID" value="TKW34342.1"/>
    <property type="molecule type" value="Genomic_DNA"/>
</dbReference>
<keyword evidence="2" id="KW-1185">Reference proteome</keyword>
<proteinExistence type="predicted"/>
<evidence type="ECO:0000313" key="2">
    <source>
        <dbReference type="Proteomes" id="UP000298652"/>
    </source>
</evidence>
<protein>
    <submittedName>
        <fullName evidence="1">Uncharacterized protein</fullName>
    </submittedName>
</protein>
<dbReference type="Gramene" id="TKW34342">
    <property type="protein sequence ID" value="TKW34342"/>
    <property type="gene ID" value="SEVIR_2G300500v2"/>
</dbReference>
<gene>
    <name evidence="1" type="ORF">SEVIR_2G300500v2</name>
</gene>
<name>A0A4U6VXU5_SETVI</name>